<dbReference type="Proteomes" id="UP000604046">
    <property type="component" value="Unassembled WGS sequence"/>
</dbReference>
<protein>
    <submittedName>
        <fullName evidence="1">Ank3 protein</fullName>
    </submittedName>
</protein>
<dbReference type="EMBL" id="CAJNDS010002131">
    <property type="protein sequence ID" value="CAE7344084.1"/>
    <property type="molecule type" value="Genomic_DNA"/>
</dbReference>
<dbReference type="AlphaFoldDB" id="A0A812PI34"/>
<organism evidence="1 2">
    <name type="scientific">Symbiodinium natans</name>
    <dbReference type="NCBI Taxonomy" id="878477"/>
    <lineage>
        <taxon>Eukaryota</taxon>
        <taxon>Sar</taxon>
        <taxon>Alveolata</taxon>
        <taxon>Dinophyceae</taxon>
        <taxon>Suessiales</taxon>
        <taxon>Symbiodiniaceae</taxon>
        <taxon>Symbiodinium</taxon>
    </lineage>
</organism>
<sequence>MQEDWPSGEASVVSSNFASARLASRPPLAVRDALASVPDTAVPQEKQPNPDWLPSLCKNRDMFADESGRDGSSAFGRSGTFTVEIPLPSSKPAQLGLDLDAIDPKGPIIVSVMPGVLKDFNDSNPATALQAYDRIEAVNGETGDPAKLYKAMSAAMEDLTKGKFTLKINRPRTFSASITKTGEPLGTQLNFKVSSAGIVVTRVSSGGLIAKHNDTCLL</sequence>
<keyword evidence="2" id="KW-1185">Reference proteome</keyword>
<reference evidence="1" key="1">
    <citation type="submission" date="2021-02" db="EMBL/GenBank/DDBJ databases">
        <authorList>
            <person name="Dougan E. K."/>
            <person name="Rhodes N."/>
            <person name="Thang M."/>
            <person name="Chan C."/>
        </authorList>
    </citation>
    <scope>NUCLEOTIDE SEQUENCE</scope>
</reference>
<proteinExistence type="predicted"/>
<gene>
    <name evidence="1" type="primary">Ank3</name>
    <name evidence="1" type="ORF">SNAT2548_LOCUS18024</name>
</gene>
<dbReference type="OrthoDB" id="444014at2759"/>
<evidence type="ECO:0000313" key="2">
    <source>
        <dbReference type="Proteomes" id="UP000604046"/>
    </source>
</evidence>
<name>A0A812PI34_9DINO</name>
<accession>A0A812PI34</accession>
<evidence type="ECO:0000313" key="1">
    <source>
        <dbReference type="EMBL" id="CAE7344084.1"/>
    </source>
</evidence>
<comment type="caution">
    <text evidence="1">The sequence shown here is derived from an EMBL/GenBank/DDBJ whole genome shotgun (WGS) entry which is preliminary data.</text>
</comment>